<dbReference type="OrthoDB" id="2335347at2759"/>
<evidence type="ECO:0000313" key="2">
    <source>
        <dbReference type="EMBL" id="CAG8604099.1"/>
    </source>
</evidence>
<keyword evidence="3" id="KW-1185">Reference proteome</keyword>
<reference evidence="2" key="1">
    <citation type="submission" date="2021-06" db="EMBL/GenBank/DDBJ databases">
        <authorList>
            <person name="Kallberg Y."/>
            <person name="Tangrot J."/>
            <person name="Rosling A."/>
        </authorList>
    </citation>
    <scope>NUCLEOTIDE SEQUENCE</scope>
    <source>
        <strain evidence="2">UK204</strain>
    </source>
</reference>
<organism evidence="2 3">
    <name type="scientific">Funneliformis caledonium</name>
    <dbReference type="NCBI Taxonomy" id="1117310"/>
    <lineage>
        <taxon>Eukaryota</taxon>
        <taxon>Fungi</taxon>
        <taxon>Fungi incertae sedis</taxon>
        <taxon>Mucoromycota</taxon>
        <taxon>Glomeromycotina</taxon>
        <taxon>Glomeromycetes</taxon>
        <taxon>Glomerales</taxon>
        <taxon>Glomeraceae</taxon>
        <taxon>Funneliformis</taxon>
    </lineage>
</organism>
<evidence type="ECO:0000313" key="3">
    <source>
        <dbReference type="Proteomes" id="UP000789570"/>
    </source>
</evidence>
<feature type="compositionally biased region" description="Polar residues" evidence="1">
    <location>
        <begin position="74"/>
        <end position="91"/>
    </location>
</feature>
<feature type="region of interest" description="Disordered" evidence="1">
    <location>
        <begin position="71"/>
        <end position="91"/>
    </location>
</feature>
<dbReference type="AlphaFoldDB" id="A0A9N9CMA3"/>
<dbReference type="EMBL" id="CAJVPQ010002648">
    <property type="protein sequence ID" value="CAG8604099.1"/>
    <property type="molecule type" value="Genomic_DNA"/>
</dbReference>
<comment type="caution">
    <text evidence="2">The sequence shown here is derived from an EMBL/GenBank/DDBJ whole genome shotgun (WGS) entry which is preliminary data.</text>
</comment>
<accession>A0A9N9CMA3</accession>
<name>A0A9N9CMA3_9GLOM</name>
<evidence type="ECO:0000256" key="1">
    <source>
        <dbReference type="SAM" id="MobiDB-lite"/>
    </source>
</evidence>
<dbReference type="Proteomes" id="UP000789570">
    <property type="component" value="Unassembled WGS sequence"/>
</dbReference>
<feature type="non-terminal residue" evidence="2">
    <location>
        <position position="1"/>
    </location>
</feature>
<proteinExistence type="predicted"/>
<gene>
    <name evidence="2" type="ORF">FCALED_LOCUS8735</name>
</gene>
<protein>
    <submittedName>
        <fullName evidence="2">10723_t:CDS:1</fullName>
    </submittedName>
</protein>
<sequence length="413" mass="47553">INFIDENNHLFPETNFQEERSSSNANYGYNNDLPMMNNNSMSYVGAISNQQQMAGSNASIQLCPPSYGSRYTGHANTSEEQNPSLSTNYTSSLNMATNPPPQSNPGIFKFEIPGAILDKVGWEELQYESSRPSPRCVFAIFIIQVQATGHYNDYEDWEHDYPDNCEELFKTKNCNKCQKLMWDHFENPGQCATAFNDSNESPKPYDLEYFEKGVTKYCHQDFHCEQREVEKIYKKIEKVCSKELSVKFDWSAHPKTYKDKTAYAAYGTLLVYYTGIPSRKAICLKNDDGDLCSIKFNKKFVKWMKKVTKSDPEAIVSHDYQFVIKGNGKKIRIPKSFQCDPCWRKMAKIFIEKHKLKKSIEDNLWGSEHHHDDLPHCINKRGLAQVLNERSELNVNKRSAMPSFGVSRHSLTI</sequence>